<dbReference type="OrthoDB" id="3258618at2"/>
<dbReference type="RefSeq" id="WP_011606646.1">
    <property type="nucleotide sequence ID" value="NC_008278.1"/>
</dbReference>
<dbReference type="Pfam" id="PF13676">
    <property type="entry name" value="TIR_2"/>
    <property type="match status" value="1"/>
</dbReference>
<reference evidence="2 3" key="1">
    <citation type="journal article" date="2007" name="Genome Res.">
        <title>Genome characteristics of facultatively symbiotic Frankia sp. strains reflect host range and host plant biogeography.</title>
        <authorList>
            <person name="Normand P."/>
            <person name="Lapierre P."/>
            <person name="Tisa L.S."/>
            <person name="Gogarten J.P."/>
            <person name="Alloisio N."/>
            <person name="Bagnarol E."/>
            <person name="Bassi C.A."/>
            <person name="Berry A.M."/>
            <person name="Bickhart D.M."/>
            <person name="Choisne N."/>
            <person name="Couloux A."/>
            <person name="Cournoyer B."/>
            <person name="Cruveiller S."/>
            <person name="Daubin V."/>
            <person name="Demange N."/>
            <person name="Francino M.P."/>
            <person name="Goltsman E."/>
            <person name="Huang Y."/>
            <person name="Kopp O.R."/>
            <person name="Labarre L."/>
            <person name="Lapidus A."/>
            <person name="Lavire C."/>
            <person name="Marechal J."/>
            <person name="Martinez M."/>
            <person name="Mastronunzio J.E."/>
            <person name="Mullin B.C."/>
            <person name="Niemann J."/>
            <person name="Pujic P."/>
            <person name="Rawnsley T."/>
            <person name="Rouy Z."/>
            <person name="Schenowitz C."/>
            <person name="Sellstedt A."/>
            <person name="Tavares F."/>
            <person name="Tomkins J.P."/>
            <person name="Vallenet D."/>
            <person name="Valverde C."/>
            <person name="Wall L.G."/>
            <person name="Wang Y."/>
            <person name="Medigue C."/>
            <person name="Benson D.R."/>
        </authorList>
    </citation>
    <scope>NUCLEOTIDE SEQUENCE [LARGE SCALE GENOMIC DNA]</scope>
    <source>
        <strain evidence="3">DSM 45986 / CECT 9034 / ACN14a</strain>
    </source>
</reference>
<dbReference type="HOGENOM" id="CLU_098628_1_0_11"/>
<proteinExistence type="predicted"/>
<dbReference type="Proteomes" id="UP000000657">
    <property type="component" value="Chromosome"/>
</dbReference>
<evidence type="ECO:0000259" key="1">
    <source>
        <dbReference type="Pfam" id="PF13676"/>
    </source>
</evidence>
<dbReference type="AlphaFoldDB" id="Q0REB5"/>
<dbReference type="SUPFAM" id="SSF52200">
    <property type="entry name" value="Toll/Interleukin receptor TIR domain"/>
    <property type="match status" value="1"/>
</dbReference>
<dbReference type="GO" id="GO:0007165">
    <property type="term" value="P:signal transduction"/>
    <property type="evidence" value="ECO:0007669"/>
    <property type="project" value="InterPro"/>
</dbReference>
<dbReference type="InterPro" id="IPR000157">
    <property type="entry name" value="TIR_dom"/>
</dbReference>
<keyword evidence="3" id="KW-1185">Reference proteome</keyword>
<sequence>MEQPAEASIFLSWCHGDLAAKEALLSHLHLGTLAGVRIAWWEDSHLLLGADWRRQILARLAACDYGLLLLSPGFFASRFILDEELPRLLGPDADKVLPVMLKRVPLDGSRDLHGLDTRQIFTGSGGRCFTETRGAGRERFALDLTTAIRHRVLSDAA</sequence>
<dbReference type="KEGG" id="fal:FRAAL5562"/>
<dbReference type="STRING" id="326424.FRAAL5562"/>
<feature type="domain" description="TIR" evidence="1">
    <location>
        <begin position="9"/>
        <end position="118"/>
    </location>
</feature>
<accession>Q0REB5</accession>
<dbReference type="InterPro" id="IPR035897">
    <property type="entry name" value="Toll_tir_struct_dom_sf"/>
</dbReference>
<gene>
    <name evidence="2" type="ordered locus">FRAAL5562</name>
</gene>
<organism evidence="2 3">
    <name type="scientific">Frankia alni (strain DSM 45986 / CECT 9034 / ACN14a)</name>
    <dbReference type="NCBI Taxonomy" id="326424"/>
    <lineage>
        <taxon>Bacteria</taxon>
        <taxon>Bacillati</taxon>
        <taxon>Actinomycetota</taxon>
        <taxon>Actinomycetes</taxon>
        <taxon>Frankiales</taxon>
        <taxon>Frankiaceae</taxon>
        <taxon>Frankia</taxon>
    </lineage>
</organism>
<protein>
    <recommendedName>
        <fullName evidence="1">TIR domain-containing protein</fullName>
    </recommendedName>
</protein>
<dbReference type="EMBL" id="CT573213">
    <property type="protein sequence ID" value="CAJ64195.1"/>
    <property type="molecule type" value="Genomic_DNA"/>
</dbReference>
<evidence type="ECO:0000313" key="2">
    <source>
        <dbReference type="EMBL" id="CAJ64195.1"/>
    </source>
</evidence>
<dbReference type="eggNOG" id="COG5635">
    <property type="taxonomic scope" value="Bacteria"/>
</dbReference>
<evidence type="ECO:0000313" key="3">
    <source>
        <dbReference type="Proteomes" id="UP000000657"/>
    </source>
</evidence>
<dbReference type="Gene3D" id="3.40.50.10140">
    <property type="entry name" value="Toll/interleukin-1 receptor homology (TIR) domain"/>
    <property type="match status" value="1"/>
</dbReference>
<name>Q0REB5_FRAAA</name>